<dbReference type="SUPFAM" id="SSF50465">
    <property type="entry name" value="EF-Tu/eEF-1alpha/eIF2-gamma C-terminal domain"/>
    <property type="match status" value="1"/>
</dbReference>
<reference evidence="8" key="1">
    <citation type="submission" date="2020-01" db="EMBL/GenBank/DDBJ databases">
        <title>Development of genomics and gene disruption for Polysphondylium violaceum indicates a role for the polyketide synthase stlB in stalk morphogenesis.</title>
        <authorList>
            <person name="Narita B."/>
            <person name="Kawabe Y."/>
            <person name="Kin K."/>
            <person name="Saito T."/>
            <person name="Gibbs R."/>
            <person name="Kuspa A."/>
            <person name="Muzny D."/>
            <person name="Queller D."/>
            <person name="Richards S."/>
            <person name="Strassman J."/>
            <person name="Sucgang R."/>
            <person name="Worley K."/>
            <person name="Schaap P."/>
        </authorList>
    </citation>
    <scope>NUCLEOTIDE SEQUENCE</scope>
    <source>
        <strain evidence="8">QSvi11</strain>
    </source>
</reference>
<dbReference type="Gene3D" id="3.40.50.300">
    <property type="entry name" value="P-loop containing nucleotide triphosphate hydrolases"/>
    <property type="match status" value="1"/>
</dbReference>
<evidence type="ECO:0000256" key="3">
    <source>
        <dbReference type="ARBA" id="ARBA00022768"/>
    </source>
</evidence>
<dbReference type="InterPro" id="IPR009001">
    <property type="entry name" value="Transl_elong_EF1A/Init_IF2_C"/>
</dbReference>
<comment type="similarity">
    <text evidence="1">Belongs to the TRAFAC class translation factor GTPase superfamily. Classic translation factor GTPase family. EF-Tu/EF-1A subfamily.</text>
</comment>
<dbReference type="GO" id="GO:0003746">
    <property type="term" value="F:translation elongation factor activity"/>
    <property type="evidence" value="ECO:0007669"/>
    <property type="project" value="UniProtKB-KW"/>
</dbReference>
<evidence type="ECO:0000256" key="2">
    <source>
        <dbReference type="ARBA" id="ARBA00022741"/>
    </source>
</evidence>
<dbReference type="CDD" id="cd04165">
    <property type="entry name" value="GTPBP1_like"/>
    <property type="match status" value="1"/>
</dbReference>
<dbReference type="FunFam" id="3.40.50.300:FF:000091">
    <property type="entry name" value="Probable GTP-binding protein 1"/>
    <property type="match status" value="1"/>
</dbReference>
<dbReference type="FunFam" id="2.40.30.10:FF:000014">
    <property type="entry name" value="Probable GTP-binding protein 1"/>
    <property type="match status" value="1"/>
</dbReference>
<organism evidence="8 9">
    <name type="scientific">Polysphondylium violaceum</name>
    <dbReference type="NCBI Taxonomy" id="133409"/>
    <lineage>
        <taxon>Eukaryota</taxon>
        <taxon>Amoebozoa</taxon>
        <taxon>Evosea</taxon>
        <taxon>Eumycetozoa</taxon>
        <taxon>Dictyostelia</taxon>
        <taxon>Dictyosteliales</taxon>
        <taxon>Dictyosteliaceae</taxon>
        <taxon>Polysphondylium</taxon>
    </lineage>
</organism>
<dbReference type="InterPro" id="IPR009000">
    <property type="entry name" value="Transl_B-barrel_sf"/>
</dbReference>
<dbReference type="EMBL" id="AJWJ01000810">
    <property type="protein sequence ID" value="KAF2068881.1"/>
    <property type="molecule type" value="Genomic_DNA"/>
</dbReference>
<dbReference type="SUPFAM" id="SSF52540">
    <property type="entry name" value="P-loop containing nucleoside triphosphate hydrolases"/>
    <property type="match status" value="1"/>
</dbReference>
<dbReference type="AlphaFoldDB" id="A0A8J4UP90"/>
<dbReference type="InterPro" id="IPR004161">
    <property type="entry name" value="EFTu-like_2"/>
</dbReference>
<feature type="compositionally biased region" description="Basic residues" evidence="6">
    <location>
        <begin position="642"/>
        <end position="660"/>
    </location>
</feature>
<dbReference type="InterPro" id="IPR000795">
    <property type="entry name" value="T_Tr_GTP-bd_dom"/>
</dbReference>
<dbReference type="InterPro" id="IPR004160">
    <property type="entry name" value="Transl_elong_EFTu/EF1A_C"/>
</dbReference>
<dbReference type="Pfam" id="PF03144">
    <property type="entry name" value="GTP_EFTU_D2"/>
    <property type="match status" value="1"/>
</dbReference>
<evidence type="ECO:0000256" key="5">
    <source>
        <dbReference type="ARBA" id="ARBA00023134"/>
    </source>
</evidence>
<evidence type="ECO:0000259" key="7">
    <source>
        <dbReference type="PROSITE" id="PS51722"/>
    </source>
</evidence>
<feature type="region of interest" description="Disordered" evidence="6">
    <location>
        <begin position="634"/>
        <end position="660"/>
    </location>
</feature>
<evidence type="ECO:0000313" key="8">
    <source>
        <dbReference type="EMBL" id="KAF2068881.1"/>
    </source>
</evidence>
<dbReference type="Pfam" id="PF00009">
    <property type="entry name" value="GTP_EFTU"/>
    <property type="match status" value="1"/>
</dbReference>
<evidence type="ECO:0000256" key="1">
    <source>
        <dbReference type="ARBA" id="ARBA00007249"/>
    </source>
</evidence>
<dbReference type="Gene3D" id="2.40.30.10">
    <property type="entry name" value="Translation factors"/>
    <property type="match status" value="2"/>
</dbReference>
<sequence length="660" mass="72559">MDLFSESDPSSASDVLIMDNTQQHQQQQLNQVQQQLEETCITTTKEELTLIQDETTANISELATVSLKTTTTTTTTSTTTTTLVTNEPIMENLKPEVEFGNIEYKLKLINPTPDRLEHLTSQLKWRLGEGMGEAIYELGVEDDGTAVGLPEEDLQASIETLQAMAGKLSADLTIIRERNGSKGKVLEVLIRKYASDDFSEIRVHIVGNVDSGKSTLLGVLTRGQLDNGRGSARTNVFRHKHEIESGRTSSISSEILGFNSKGGIVNYNNLHGINPSEICEMSSKIINFVDLAGHEKYLKTTLYGMTGCYPDYCMLMIGANNGVIGMTREHLGLALALRVPVFVVVTKIDRCPENILNDTLNDIKKILKSPGSRKLPVSIKSLDDVVVAARNFISERIAPIFCVSNVTGENLNLLKSFLNLLPAKKDWENVADQPARLDIDAIYSVVGTGTVVSGTLMKGVISVGDNLLIGPDDSGIFHPTQVKSIQTKRLPVKQVRAGQTASIALKKIKRSQIRKGMVLVHPNAKPQPTREFEAEVVVLFHSTTISPHYEAVIHCCATQQCGRIIEIDKGVIRTGDKAKVKFRYLMRPEFLTVGSRFIFREGRAKGTGIITKLLPFVPEPKDIVHHKVTVAGTGSGVNGSLPKKKPSHHSRNQKKLLHRS</sequence>
<evidence type="ECO:0000313" key="9">
    <source>
        <dbReference type="Proteomes" id="UP000695562"/>
    </source>
</evidence>
<dbReference type="OrthoDB" id="248233at2759"/>
<dbReference type="InterPro" id="IPR035531">
    <property type="entry name" value="GTPBP1-like"/>
</dbReference>
<dbReference type="PROSITE" id="PS51722">
    <property type="entry name" value="G_TR_2"/>
    <property type="match status" value="1"/>
</dbReference>
<comment type="caution">
    <text evidence="8">The sequence shown here is derived from an EMBL/GenBank/DDBJ whole genome shotgun (WGS) entry which is preliminary data.</text>
</comment>
<dbReference type="PANTHER" id="PTHR43721:SF9">
    <property type="entry name" value="GTP-BINDING PROTEIN 1"/>
    <property type="match status" value="1"/>
</dbReference>
<keyword evidence="4" id="KW-0648">Protein biosynthesis</keyword>
<keyword evidence="5" id="KW-0342">GTP-binding</keyword>
<accession>A0A8J4UP90</accession>
<dbReference type="GO" id="GO:0005525">
    <property type="term" value="F:GTP binding"/>
    <property type="evidence" value="ECO:0007669"/>
    <property type="project" value="UniProtKB-KW"/>
</dbReference>
<dbReference type="SUPFAM" id="SSF50447">
    <property type="entry name" value="Translation proteins"/>
    <property type="match status" value="1"/>
</dbReference>
<name>A0A8J4UP90_9MYCE</name>
<dbReference type="InterPro" id="IPR050055">
    <property type="entry name" value="EF-Tu_GTPase"/>
</dbReference>
<keyword evidence="2" id="KW-0547">Nucleotide-binding</keyword>
<evidence type="ECO:0000256" key="4">
    <source>
        <dbReference type="ARBA" id="ARBA00022917"/>
    </source>
</evidence>
<keyword evidence="9" id="KW-1185">Reference proteome</keyword>
<proteinExistence type="inferred from homology"/>
<gene>
    <name evidence="8" type="ORF">CYY_009797</name>
</gene>
<keyword evidence="3" id="KW-0251">Elongation factor</keyword>
<dbReference type="CDD" id="cd03708">
    <property type="entry name" value="GTPBP_III"/>
    <property type="match status" value="1"/>
</dbReference>
<evidence type="ECO:0000256" key="6">
    <source>
        <dbReference type="SAM" id="MobiDB-lite"/>
    </source>
</evidence>
<dbReference type="InterPro" id="IPR027417">
    <property type="entry name" value="P-loop_NTPase"/>
</dbReference>
<dbReference type="GO" id="GO:0003924">
    <property type="term" value="F:GTPase activity"/>
    <property type="evidence" value="ECO:0007669"/>
    <property type="project" value="InterPro"/>
</dbReference>
<feature type="domain" description="Tr-type G" evidence="7">
    <location>
        <begin position="198"/>
        <end position="430"/>
    </location>
</feature>
<protein>
    <recommendedName>
        <fullName evidence="7">Tr-type G domain-containing protein</fullName>
    </recommendedName>
</protein>
<dbReference type="CDD" id="cd03694">
    <property type="entry name" value="GTPBP_II"/>
    <property type="match status" value="1"/>
</dbReference>
<dbReference type="Proteomes" id="UP000695562">
    <property type="component" value="Unassembled WGS sequence"/>
</dbReference>
<dbReference type="Pfam" id="PF03143">
    <property type="entry name" value="GTP_EFTU_D3"/>
    <property type="match status" value="1"/>
</dbReference>
<dbReference type="PANTHER" id="PTHR43721">
    <property type="entry name" value="ELONGATION FACTOR TU-RELATED"/>
    <property type="match status" value="1"/>
</dbReference>